<evidence type="ECO:0000256" key="2">
    <source>
        <dbReference type="ARBA" id="ARBA00022670"/>
    </source>
</evidence>
<dbReference type="Pfam" id="PF00112">
    <property type="entry name" value="Peptidase_C1"/>
    <property type="match status" value="1"/>
</dbReference>
<sequence>MWILAALLVTAFAAKPTTVEEFLAEPVEEHVEQLSEQAFVDYINEHQSFYRAEYSPEADAFVRARIMSPKLLGKPTKGKVWTPIRDEEPPESFDARTQWPECKSIRTVRDQSHCGSCWAVASASAMSDELCVQSNSAINVIVSDTDILSCSGSGGCGGGWPVFAFLWMRNHGVVTGGKYRQKNVCKPYAFYPCGPHKDESFYGPCPKDSWPTPKCRKRCQHKYKKSYEEDKYFERDTNEWLVRKT</sequence>
<dbReference type="InterPro" id="IPR038765">
    <property type="entry name" value="Papain-like_cys_pep_sf"/>
</dbReference>
<keyword evidence="3" id="KW-0378">Hydrolase</keyword>
<dbReference type="InterPro" id="IPR000668">
    <property type="entry name" value="Peptidase_C1A_C"/>
</dbReference>
<keyword evidence="7" id="KW-1185">Reference proteome</keyword>
<name>A0A0D6LRI7_9BILA</name>
<keyword evidence="4" id="KW-0788">Thiol protease</keyword>
<dbReference type="SMART" id="SM00645">
    <property type="entry name" value="Pept_C1"/>
    <property type="match status" value="1"/>
</dbReference>
<dbReference type="Gene3D" id="3.90.70.10">
    <property type="entry name" value="Cysteine proteinases"/>
    <property type="match status" value="1"/>
</dbReference>
<accession>A0A0D6LRI7</accession>
<evidence type="ECO:0000256" key="3">
    <source>
        <dbReference type="ARBA" id="ARBA00022801"/>
    </source>
</evidence>
<dbReference type="SUPFAM" id="SSF54001">
    <property type="entry name" value="Cysteine proteinases"/>
    <property type="match status" value="1"/>
</dbReference>
<dbReference type="GO" id="GO:0008234">
    <property type="term" value="F:cysteine-type peptidase activity"/>
    <property type="evidence" value="ECO:0007669"/>
    <property type="project" value="UniProtKB-KW"/>
</dbReference>
<dbReference type="InterPro" id="IPR013128">
    <property type="entry name" value="Peptidase_C1A"/>
</dbReference>
<proteinExistence type="inferred from homology"/>
<dbReference type="PANTHER" id="PTHR12411">
    <property type="entry name" value="CYSTEINE PROTEASE FAMILY C1-RELATED"/>
    <property type="match status" value="1"/>
</dbReference>
<evidence type="ECO:0000256" key="4">
    <source>
        <dbReference type="ARBA" id="ARBA00022807"/>
    </source>
</evidence>
<evidence type="ECO:0000256" key="1">
    <source>
        <dbReference type="ARBA" id="ARBA00008455"/>
    </source>
</evidence>
<dbReference type="GO" id="GO:0006508">
    <property type="term" value="P:proteolysis"/>
    <property type="evidence" value="ECO:0007669"/>
    <property type="project" value="UniProtKB-KW"/>
</dbReference>
<dbReference type="Proteomes" id="UP000054495">
    <property type="component" value="Unassembled WGS sequence"/>
</dbReference>
<organism evidence="6 7">
    <name type="scientific">Ancylostoma ceylanicum</name>
    <dbReference type="NCBI Taxonomy" id="53326"/>
    <lineage>
        <taxon>Eukaryota</taxon>
        <taxon>Metazoa</taxon>
        <taxon>Ecdysozoa</taxon>
        <taxon>Nematoda</taxon>
        <taxon>Chromadorea</taxon>
        <taxon>Rhabditida</taxon>
        <taxon>Rhabditina</taxon>
        <taxon>Rhabditomorpha</taxon>
        <taxon>Strongyloidea</taxon>
        <taxon>Ancylostomatidae</taxon>
        <taxon>Ancylostomatinae</taxon>
        <taxon>Ancylostoma</taxon>
    </lineage>
</organism>
<gene>
    <name evidence="6" type="ORF">ANCCEY_08291</name>
</gene>
<reference evidence="6 7" key="1">
    <citation type="submission" date="2013-05" db="EMBL/GenBank/DDBJ databases">
        <title>Draft genome of the parasitic nematode Anyclostoma ceylanicum.</title>
        <authorList>
            <person name="Mitreva M."/>
        </authorList>
    </citation>
    <scope>NUCLEOTIDE SEQUENCE [LARGE SCALE GENOMIC DNA]</scope>
</reference>
<protein>
    <submittedName>
        <fullName evidence="6">Papain family cysteine protease</fullName>
    </submittedName>
</protein>
<dbReference type="EMBL" id="KE125033">
    <property type="protein sequence ID" value="EPB72646.1"/>
    <property type="molecule type" value="Genomic_DNA"/>
</dbReference>
<dbReference type="InterPro" id="IPR000169">
    <property type="entry name" value="Pept_cys_AS"/>
</dbReference>
<evidence type="ECO:0000259" key="5">
    <source>
        <dbReference type="SMART" id="SM00645"/>
    </source>
</evidence>
<comment type="similarity">
    <text evidence="1">Belongs to the peptidase C1 family.</text>
</comment>
<dbReference type="AlphaFoldDB" id="A0A0D6LRI7"/>
<evidence type="ECO:0000313" key="6">
    <source>
        <dbReference type="EMBL" id="EPB72646.1"/>
    </source>
</evidence>
<feature type="domain" description="Peptidase C1A papain C-terminal" evidence="5">
    <location>
        <begin position="89"/>
        <end position="245"/>
    </location>
</feature>
<keyword evidence="2 6" id="KW-0645">Protease</keyword>
<dbReference type="PROSITE" id="PS00139">
    <property type="entry name" value="THIOL_PROTEASE_CYS"/>
    <property type="match status" value="1"/>
</dbReference>
<evidence type="ECO:0000313" key="7">
    <source>
        <dbReference type="Proteomes" id="UP000054495"/>
    </source>
</evidence>